<name>W1XXX2_9ZZZZ</name>
<feature type="non-terminal residue" evidence="1">
    <location>
        <position position="1"/>
    </location>
</feature>
<gene>
    <name evidence="1" type="ORF">Q604_UNBC10422G0002</name>
</gene>
<sequence length="36" mass="4289">MHNVELHILTNGNKFDLIKRSPFEQNADQLYIPYKT</sequence>
<accession>W1XXX2</accession>
<comment type="caution">
    <text evidence="1">The sequence shown here is derived from an EMBL/GenBank/DDBJ whole genome shotgun (WGS) entry which is preliminary data.</text>
</comment>
<evidence type="ECO:0000313" key="1">
    <source>
        <dbReference type="EMBL" id="ETJ35183.1"/>
    </source>
</evidence>
<reference evidence="1" key="1">
    <citation type="submission" date="2013-12" db="EMBL/GenBank/DDBJ databases">
        <title>A Varibaculum cambriense genome reconstructed from a premature infant gut community with otherwise low bacterial novelty that shifts toward anaerobic metabolism during the third week of life.</title>
        <authorList>
            <person name="Brown C.T."/>
            <person name="Sharon I."/>
            <person name="Thomas B.C."/>
            <person name="Castelle C.J."/>
            <person name="Morowitz M.J."/>
            <person name="Banfield J.F."/>
        </authorList>
    </citation>
    <scope>NUCLEOTIDE SEQUENCE</scope>
</reference>
<protein>
    <submittedName>
        <fullName evidence="1">Cyanophycinase</fullName>
    </submittedName>
</protein>
<organism evidence="1">
    <name type="scientific">human gut metagenome</name>
    <dbReference type="NCBI Taxonomy" id="408170"/>
    <lineage>
        <taxon>unclassified sequences</taxon>
        <taxon>metagenomes</taxon>
        <taxon>organismal metagenomes</taxon>
    </lineage>
</organism>
<dbReference type="EMBL" id="AZMM01010422">
    <property type="protein sequence ID" value="ETJ35183.1"/>
    <property type="molecule type" value="Genomic_DNA"/>
</dbReference>
<dbReference type="AlphaFoldDB" id="W1XXX2"/>
<proteinExistence type="predicted"/>